<comment type="caution">
    <text evidence="4">The sequence shown here is derived from an EMBL/GenBank/DDBJ whole genome shotgun (WGS) entry which is preliminary data.</text>
</comment>
<feature type="compositionally biased region" description="Basic residues" evidence="2">
    <location>
        <begin position="279"/>
        <end position="288"/>
    </location>
</feature>
<feature type="compositionally biased region" description="Polar residues" evidence="2">
    <location>
        <begin position="14"/>
        <end position="24"/>
    </location>
</feature>
<proteinExistence type="predicted"/>
<dbReference type="AlphaFoldDB" id="A0A835LCD7"/>
<feature type="region of interest" description="Disordered" evidence="2">
    <location>
        <begin position="249"/>
        <end position="299"/>
    </location>
</feature>
<sequence length="563" mass="62521">MSMDEHELHIQQHFDGSSPSPSRSQAEEEEQEEEEAAFLLNSNSKVAKERGLRIKFKIANPIEEEAAADKRICEICNKGFSSGRALGGHMRVHNQQAIKREQLEDEDEDDEDDLNTKLKSNTQNKNKNKNKNDPPPICTICGKKFPSLKSLFGHMRCHPDRSWRGIRPPLALPRITSSTSSNSPPTPKGVAASSEIERPAFRLPTWSVTAKRGRKSLVSATSASSAAHEQENIPEAVFDLMLLSRGESLESSLTNKPKSEESDKTHLSNNFKGSDQHTNKKKKKKKKRPSDEFQAQADGNFIGSISKKHKIGGWGYSVGEELKMTRGGIRVDQDQEEYENMKDFGGLSCSDGSRDYVLEKTNSPVRLGNGRKMVMKKKKKMKLRDLDRAGQLESKQQLDANSCERYKCTTCNKCFPSHQALGGHRSSHNKFNATAVEEVEEQEQCELANGDFMEMGDDTESKQSHKCQICMKSFPTGQALGGHKRCHWNGAIPAEAPFPPTTTTTTSSVASQVEGEGGNKIVFKFDLNELPLMEEEVGGGGFNSEYINEQPMDHASSSHNSAT</sequence>
<dbReference type="InterPro" id="IPR013087">
    <property type="entry name" value="Znf_C2H2_type"/>
</dbReference>
<name>A0A835LCD7_9MAGN</name>
<dbReference type="SUPFAM" id="SSF57667">
    <property type="entry name" value="beta-beta-alpha zinc fingers"/>
    <property type="match status" value="2"/>
</dbReference>
<feature type="compositionally biased region" description="Acidic residues" evidence="2">
    <location>
        <begin position="103"/>
        <end position="113"/>
    </location>
</feature>
<evidence type="ECO:0000256" key="2">
    <source>
        <dbReference type="SAM" id="MobiDB-lite"/>
    </source>
</evidence>
<feature type="region of interest" description="Disordered" evidence="2">
    <location>
        <begin position="1"/>
        <end position="44"/>
    </location>
</feature>
<dbReference type="PANTHER" id="PTHR46869">
    <property type="entry name" value="C2H2-LIKE ZINC FINGER PROTEIN"/>
    <property type="match status" value="1"/>
</dbReference>
<dbReference type="InterPro" id="IPR036236">
    <property type="entry name" value="Znf_C2H2_sf"/>
</dbReference>
<keyword evidence="5" id="KW-1185">Reference proteome</keyword>
<dbReference type="EMBL" id="JADFTS010000009">
    <property type="protein sequence ID" value="KAF9587332.1"/>
    <property type="molecule type" value="Genomic_DNA"/>
</dbReference>
<dbReference type="PROSITE" id="PS00028">
    <property type="entry name" value="ZINC_FINGER_C2H2_1"/>
    <property type="match status" value="4"/>
</dbReference>
<protein>
    <recommendedName>
        <fullName evidence="3">C2H2-type domain-containing protein</fullName>
    </recommendedName>
</protein>
<feature type="domain" description="C2H2-type" evidence="3">
    <location>
        <begin position="406"/>
        <end position="433"/>
    </location>
</feature>
<feature type="domain" description="C2H2-type" evidence="3">
    <location>
        <begin position="465"/>
        <end position="487"/>
    </location>
</feature>
<feature type="compositionally biased region" description="Acidic residues" evidence="2">
    <location>
        <begin position="27"/>
        <end position="36"/>
    </location>
</feature>
<keyword evidence="1" id="KW-0479">Metal-binding</keyword>
<feature type="compositionally biased region" description="Basic and acidic residues" evidence="2">
    <location>
        <begin position="1"/>
        <end position="12"/>
    </location>
</feature>
<feature type="compositionally biased region" description="Basic and acidic residues" evidence="2">
    <location>
        <begin position="257"/>
        <end position="266"/>
    </location>
</feature>
<feature type="domain" description="C2H2-type" evidence="3">
    <location>
        <begin position="136"/>
        <end position="158"/>
    </location>
</feature>
<keyword evidence="1" id="KW-0862">Zinc</keyword>
<feature type="region of interest" description="Disordered" evidence="2">
    <location>
        <begin position="541"/>
        <end position="563"/>
    </location>
</feature>
<evidence type="ECO:0000313" key="5">
    <source>
        <dbReference type="Proteomes" id="UP000631114"/>
    </source>
</evidence>
<dbReference type="Pfam" id="PF13912">
    <property type="entry name" value="zf-C2H2_6"/>
    <property type="match status" value="4"/>
</dbReference>
<accession>A0A835LCD7</accession>
<dbReference type="Proteomes" id="UP000631114">
    <property type="component" value="Unassembled WGS sequence"/>
</dbReference>
<dbReference type="GO" id="GO:0008270">
    <property type="term" value="F:zinc ion binding"/>
    <property type="evidence" value="ECO:0007669"/>
    <property type="project" value="UniProtKB-KW"/>
</dbReference>
<dbReference type="PROSITE" id="PS50157">
    <property type="entry name" value="ZINC_FINGER_C2H2_2"/>
    <property type="match status" value="4"/>
</dbReference>
<evidence type="ECO:0000313" key="4">
    <source>
        <dbReference type="EMBL" id="KAF9587332.1"/>
    </source>
</evidence>
<feature type="domain" description="C2H2-type" evidence="3">
    <location>
        <begin position="71"/>
        <end position="98"/>
    </location>
</feature>
<dbReference type="PANTHER" id="PTHR46869:SF6">
    <property type="entry name" value="C2H2-TYPE DOMAIN-CONTAINING PROTEIN"/>
    <property type="match status" value="1"/>
</dbReference>
<dbReference type="OrthoDB" id="6077919at2759"/>
<organism evidence="4 5">
    <name type="scientific">Coptis chinensis</name>
    <dbReference type="NCBI Taxonomy" id="261450"/>
    <lineage>
        <taxon>Eukaryota</taxon>
        <taxon>Viridiplantae</taxon>
        <taxon>Streptophyta</taxon>
        <taxon>Embryophyta</taxon>
        <taxon>Tracheophyta</taxon>
        <taxon>Spermatophyta</taxon>
        <taxon>Magnoliopsida</taxon>
        <taxon>Ranunculales</taxon>
        <taxon>Ranunculaceae</taxon>
        <taxon>Coptidoideae</taxon>
        <taxon>Coptis</taxon>
    </lineage>
</organism>
<keyword evidence="1" id="KW-0863">Zinc-finger</keyword>
<feature type="region of interest" description="Disordered" evidence="2">
    <location>
        <begin position="98"/>
        <end position="137"/>
    </location>
</feature>
<dbReference type="SMART" id="SM00355">
    <property type="entry name" value="ZnF_C2H2"/>
    <property type="match status" value="4"/>
</dbReference>
<evidence type="ECO:0000256" key="1">
    <source>
        <dbReference type="PROSITE-ProRule" id="PRU00042"/>
    </source>
</evidence>
<reference evidence="4 5" key="1">
    <citation type="submission" date="2020-10" db="EMBL/GenBank/DDBJ databases">
        <title>The Coptis chinensis genome and diversification of protoberbering-type alkaloids.</title>
        <authorList>
            <person name="Wang B."/>
            <person name="Shu S."/>
            <person name="Song C."/>
            <person name="Liu Y."/>
        </authorList>
    </citation>
    <scope>NUCLEOTIDE SEQUENCE [LARGE SCALE GENOMIC DNA]</scope>
    <source>
        <strain evidence="4">HL-2020</strain>
        <tissue evidence="4">Leaf</tissue>
    </source>
</reference>
<gene>
    <name evidence="4" type="ORF">IFM89_001322</name>
</gene>
<dbReference type="Gene3D" id="3.30.160.60">
    <property type="entry name" value="Classic Zinc Finger"/>
    <property type="match status" value="2"/>
</dbReference>
<evidence type="ECO:0000259" key="3">
    <source>
        <dbReference type="PROSITE" id="PS50157"/>
    </source>
</evidence>
<feature type="region of interest" description="Disordered" evidence="2">
    <location>
        <begin position="164"/>
        <end position="193"/>
    </location>
</feature>